<dbReference type="SUPFAM" id="SSF51197">
    <property type="entry name" value="Clavaminate synthase-like"/>
    <property type="match status" value="1"/>
</dbReference>
<dbReference type="GO" id="GO:0017000">
    <property type="term" value="P:antibiotic biosynthetic process"/>
    <property type="evidence" value="ECO:0007669"/>
    <property type="project" value="UniProtKB-KW"/>
</dbReference>
<dbReference type="GO" id="GO:0016491">
    <property type="term" value="F:oxidoreductase activity"/>
    <property type="evidence" value="ECO:0007669"/>
    <property type="project" value="UniProtKB-KW"/>
</dbReference>
<keyword evidence="7" id="KW-1185">Reference proteome</keyword>
<dbReference type="Pfam" id="PF03171">
    <property type="entry name" value="2OG-FeII_Oxy"/>
    <property type="match status" value="1"/>
</dbReference>
<dbReference type="InterPro" id="IPR005123">
    <property type="entry name" value="Oxoglu/Fe-dep_dioxygenase_dom"/>
</dbReference>
<feature type="domain" description="Fe2OG dioxygenase" evidence="5">
    <location>
        <begin position="171"/>
        <end position="277"/>
    </location>
</feature>
<dbReference type="InterPro" id="IPR027443">
    <property type="entry name" value="IPNS-like_sf"/>
</dbReference>
<evidence type="ECO:0000256" key="3">
    <source>
        <dbReference type="RuleBase" id="RU003682"/>
    </source>
</evidence>
<comment type="similarity">
    <text evidence="3">Belongs to the iron/ascorbate-dependent oxidoreductase family.</text>
</comment>
<dbReference type="PANTHER" id="PTHR47990">
    <property type="entry name" value="2-OXOGLUTARATE (2OG) AND FE(II)-DEPENDENT OXYGENASE SUPERFAMILY PROTEIN-RELATED"/>
    <property type="match status" value="1"/>
</dbReference>
<keyword evidence="3" id="KW-0560">Oxidoreductase</keyword>
<evidence type="ECO:0000313" key="7">
    <source>
        <dbReference type="Proteomes" id="UP000094960"/>
    </source>
</evidence>
<accession>A0A1D7YJK5</accession>
<organism evidence="6 7">
    <name type="scientific">Streptomyces fodineus</name>
    <dbReference type="NCBI Taxonomy" id="1904616"/>
    <lineage>
        <taxon>Bacteria</taxon>
        <taxon>Bacillati</taxon>
        <taxon>Actinomycetota</taxon>
        <taxon>Actinomycetes</taxon>
        <taxon>Kitasatosporales</taxon>
        <taxon>Streptomycetaceae</taxon>
        <taxon>Streptomyces</taxon>
    </lineage>
</organism>
<dbReference type="PROSITE" id="PS51471">
    <property type="entry name" value="FE2OG_OXY"/>
    <property type="match status" value="1"/>
</dbReference>
<dbReference type="PRINTS" id="PR00682">
    <property type="entry name" value="IPNSYNTHASE"/>
</dbReference>
<evidence type="ECO:0000256" key="2">
    <source>
        <dbReference type="ARBA" id="ARBA00023194"/>
    </source>
</evidence>
<dbReference type="Proteomes" id="UP000094960">
    <property type="component" value="Chromosome"/>
</dbReference>
<gene>
    <name evidence="6" type="ORF">BFF78_35780</name>
</gene>
<dbReference type="InterPro" id="IPR026992">
    <property type="entry name" value="DIOX_N"/>
</dbReference>
<dbReference type="Pfam" id="PF14226">
    <property type="entry name" value="DIOX_N"/>
    <property type="match status" value="1"/>
</dbReference>
<dbReference type="EMBL" id="CP017248">
    <property type="protein sequence ID" value="AOR35726.1"/>
    <property type="molecule type" value="Genomic_DNA"/>
</dbReference>
<evidence type="ECO:0000256" key="1">
    <source>
        <dbReference type="ARBA" id="ARBA00004792"/>
    </source>
</evidence>
<evidence type="ECO:0000259" key="5">
    <source>
        <dbReference type="PROSITE" id="PS51471"/>
    </source>
</evidence>
<reference evidence="7" key="1">
    <citation type="submission" date="2016-09" db="EMBL/GenBank/DDBJ databases">
        <title>Streptomyces puniciscabiei strain:TW1S1 Genome sequencing and assembly.</title>
        <authorList>
            <person name="Kim M.-K."/>
            <person name="Kim S.B."/>
        </authorList>
    </citation>
    <scope>NUCLEOTIDE SEQUENCE [LARGE SCALE GENOMIC DNA]</scope>
    <source>
        <strain evidence="7">TW1S1</strain>
    </source>
</reference>
<dbReference type="InterPro" id="IPR050231">
    <property type="entry name" value="Iron_ascorbate_oxido_reductase"/>
</dbReference>
<dbReference type="InterPro" id="IPR044861">
    <property type="entry name" value="IPNS-like_FE2OG_OXY"/>
</dbReference>
<dbReference type="Gene3D" id="2.60.120.330">
    <property type="entry name" value="B-lactam Antibiotic, Isopenicillin N Synthase, Chain"/>
    <property type="match status" value="1"/>
</dbReference>
<protein>
    <submittedName>
        <fullName evidence="6">Oxidoreductase</fullName>
    </submittedName>
</protein>
<dbReference type="KEGG" id="spun:BFF78_35780"/>
<dbReference type="AlphaFoldDB" id="A0A1D7YJK5"/>
<keyword evidence="3" id="KW-0479">Metal-binding</keyword>
<keyword evidence="2" id="KW-0045">Antibiotic biosynthesis</keyword>
<sequence>MTDTFPVLDLRDAAGPEEARAEFLHRLRKAVHEVGFFQLVGHGVEDADDMLELTRRFFALPEADRLALNILDSPLFRGYSELGREHTRGVPDQRQQLDIGPEQPERQPEPGDPAYRCLIGRNQWPASMPELRPAVESWITRLTDLSHRLLRLLLESLDAPAGFLDDVVDPDPQIHLKLLHYPGPAQAGEDAGEGQGTGIHNDLGLLTLLVQDGNGGLQVAVEDDQFADVPVIPGAFVVNLGELLEVATRGYVRATLHRVVRPAPGVNRYSIPFFYNPRLDATMQPLPSPYVESAGGVVDVADNPLFALYGDNVMKGLIRSFPDIVARHHPTLAAVAGSRSS</sequence>
<dbReference type="GO" id="GO:0046872">
    <property type="term" value="F:metal ion binding"/>
    <property type="evidence" value="ECO:0007669"/>
    <property type="project" value="UniProtKB-KW"/>
</dbReference>
<comment type="pathway">
    <text evidence="1">Antibiotic biosynthesis.</text>
</comment>
<dbReference type="RefSeq" id="WP_069782249.1">
    <property type="nucleotide sequence ID" value="NZ_CP017248.1"/>
</dbReference>
<feature type="region of interest" description="Disordered" evidence="4">
    <location>
        <begin position="84"/>
        <end position="112"/>
    </location>
</feature>
<evidence type="ECO:0000256" key="4">
    <source>
        <dbReference type="SAM" id="MobiDB-lite"/>
    </source>
</evidence>
<keyword evidence="3" id="KW-0408">Iron</keyword>
<proteinExistence type="inferred from homology"/>
<evidence type="ECO:0000313" key="6">
    <source>
        <dbReference type="EMBL" id="AOR35726.1"/>
    </source>
</evidence>
<name>A0A1D7YJK5_9ACTN</name>